<dbReference type="Gene3D" id="3.40.1080.10">
    <property type="entry name" value="Glutaconate Coenzyme A-transferase"/>
    <property type="match status" value="1"/>
</dbReference>
<dbReference type="InterPro" id="IPR037171">
    <property type="entry name" value="NagB/RpiA_transferase-like"/>
</dbReference>
<organism evidence="2">
    <name type="scientific">gut metagenome</name>
    <dbReference type="NCBI Taxonomy" id="749906"/>
    <lineage>
        <taxon>unclassified sequences</taxon>
        <taxon>metagenomes</taxon>
        <taxon>organismal metagenomes</taxon>
    </lineage>
</organism>
<gene>
    <name evidence="2" type="ORF">EVA_16827</name>
</gene>
<reference evidence="2" key="1">
    <citation type="journal article" date="2012" name="PLoS ONE">
        <title>Gene sets for utilization of primary and secondary nutrition supplies in the distal gut of endangered iberian lynx.</title>
        <authorList>
            <person name="Alcaide M."/>
            <person name="Messina E."/>
            <person name="Richter M."/>
            <person name="Bargiela R."/>
            <person name="Peplies J."/>
            <person name="Huws S.A."/>
            <person name="Newbold C.J."/>
            <person name="Golyshin P.N."/>
            <person name="Simon M.A."/>
            <person name="Lopez G."/>
            <person name="Yakimov M.M."/>
            <person name="Ferrer M."/>
        </authorList>
    </citation>
    <scope>NUCLEOTIDE SEQUENCE</scope>
</reference>
<evidence type="ECO:0000313" key="2">
    <source>
        <dbReference type="EMBL" id="EJW95066.1"/>
    </source>
</evidence>
<dbReference type="InterPro" id="IPR003702">
    <property type="entry name" value="ActCoA_hydro_N"/>
</dbReference>
<dbReference type="GO" id="GO:0016787">
    <property type="term" value="F:hydrolase activity"/>
    <property type="evidence" value="ECO:0007669"/>
    <property type="project" value="UniProtKB-KW"/>
</dbReference>
<dbReference type="InterPro" id="IPR046433">
    <property type="entry name" value="ActCoA_hydro"/>
</dbReference>
<sequence length="224" mass="24931">FPKMLDEALAKRRDELHNVKVRGNLTMGPIQVIECDPTMEHFVYNTWHCSGYERKMCDQGRAFFTPMVFRNIPWYYKNFVTVNVAMISVTPMDKHGYFNLSGAAGVSRAIIEKADRVIVEVNEALPRVRGGEGELVHISEVDYVVEAGYIEPFSPPMLPPTREDIKIAEFILPHVLDGTTIQLGIGGTPNALGTLIAESDLKDLGMHTELCSDGFMAMAKAGKL</sequence>
<comment type="caution">
    <text evidence="2">The sequence shown here is derived from an EMBL/GenBank/DDBJ whole genome shotgun (WGS) entry which is preliminary data.</text>
</comment>
<dbReference type="Gene3D" id="3.30.750.70">
    <property type="entry name" value="4-hydroxybutyrate coenzyme like domains"/>
    <property type="match status" value="1"/>
</dbReference>
<dbReference type="EC" id="2.8.3.8" evidence="2"/>
<dbReference type="AlphaFoldDB" id="J9FJK9"/>
<evidence type="ECO:0000259" key="1">
    <source>
        <dbReference type="Pfam" id="PF02550"/>
    </source>
</evidence>
<dbReference type="PANTHER" id="PTHR21432:SF20">
    <property type="entry name" value="ACETYL-COA HYDROLASE"/>
    <property type="match status" value="1"/>
</dbReference>
<feature type="non-terminal residue" evidence="2">
    <location>
        <position position="1"/>
    </location>
</feature>
<dbReference type="GO" id="GO:0006083">
    <property type="term" value="P:acetate metabolic process"/>
    <property type="evidence" value="ECO:0007669"/>
    <property type="project" value="InterPro"/>
</dbReference>
<accession>J9FJK9</accession>
<dbReference type="GO" id="GO:0008775">
    <property type="term" value="F:acetate CoA-transferase activity"/>
    <property type="evidence" value="ECO:0007669"/>
    <property type="project" value="UniProtKB-EC"/>
</dbReference>
<dbReference type="PANTHER" id="PTHR21432">
    <property type="entry name" value="ACETYL-COA HYDROLASE-RELATED"/>
    <property type="match status" value="1"/>
</dbReference>
<protein>
    <submittedName>
        <fullName evidence="2">Acetyl-CoA hydrolase/transferase</fullName>
        <ecNumber evidence="2">2.8.3.8</ecNumber>
    </submittedName>
</protein>
<proteinExistence type="predicted"/>
<name>J9FJK9_9ZZZZ</name>
<dbReference type="Pfam" id="PF02550">
    <property type="entry name" value="AcetylCoA_hydro"/>
    <property type="match status" value="1"/>
</dbReference>
<keyword evidence="2" id="KW-0808">Transferase</keyword>
<feature type="domain" description="Acetyl-CoA hydrolase/transferase N-terminal" evidence="1">
    <location>
        <begin position="2"/>
        <end position="147"/>
    </location>
</feature>
<dbReference type="EMBL" id="AMCI01006022">
    <property type="protein sequence ID" value="EJW95066.1"/>
    <property type="molecule type" value="Genomic_DNA"/>
</dbReference>
<keyword evidence="2" id="KW-0378">Hydrolase</keyword>
<feature type="non-terminal residue" evidence="2">
    <location>
        <position position="224"/>
    </location>
</feature>
<dbReference type="SUPFAM" id="SSF100950">
    <property type="entry name" value="NagB/RpiA/CoA transferase-like"/>
    <property type="match status" value="1"/>
</dbReference>